<organism evidence="4 5">
    <name type="scientific">Candidatus Glassbacteria bacterium GWA2_58_10</name>
    <dbReference type="NCBI Taxonomy" id="1817865"/>
    <lineage>
        <taxon>Bacteria</taxon>
        <taxon>Candidatus Glassiibacteriota</taxon>
    </lineage>
</organism>
<proteinExistence type="inferred from homology"/>
<evidence type="ECO:0000256" key="2">
    <source>
        <dbReference type="SAM" id="SignalP"/>
    </source>
</evidence>
<evidence type="ECO:0000313" key="4">
    <source>
        <dbReference type="EMBL" id="OGF96880.1"/>
    </source>
</evidence>
<evidence type="ECO:0000259" key="3">
    <source>
        <dbReference type="PROSITE" id="PS50263"/>
    </source>
</evidence>
<evidence type="ECO:0000256" key="1">
    <source>
        <dbReference type="ARBA" id="ARBA00010613"/>
    </source>
</evidence>
<name>A0A1F5Y9H6_9BACT</name>
<dbReference type="Gene3D" id="3.60.110.10">
    <property type="entry name" value="Carbon-nitrogen hydrolase"/>
    <property type="match status" value="1"/>
</dbReference>
<comment type="caution">
    <text evidence="4">The sequence shown here is derived from an EMBL/GenBank/DDBJ whole genome shotgun (WGS) entry which is preliminary data.</text>
</comment>
<dbReference type="PROSITE" id="PS01227">
    <property type="entry name" value="UPF0012"/>
    <property type="match status" value="1"/>
</dbReference>
<dbReference type="InterPro" id="IPR036526">
    <property type="entry name" value="C-N_Hydrolase_sf"/>
</dbReference>
<accession>A0A1F5Y9H6</accession>
<protein>
    <recommendedName>
        <fullName evidence="3">CN hydrolase domain-containing protein</fullName>
    </recommendedName>
</protein>
<sequence length="286" mass="31196">MAAALVLIAALLSSASAADFTGGPFIAGCAQIFVTGDVQQNLEKILACIHRADSLHVRLLVFPEASLSGYGPEHFKDKPVPGQDVLDKALDRVRKAARETGIWVLAGTSRHGEDGLYNEVNLIDDTGTIRASYDKAQLTEGDATYYQPGKEISTYQAGGIKFGLEICYDIRFPEPWRIQALEGAQIILHAAQACGSSSWKIPVWEGHLRSRAAENGIWIVSCNAAGPVQMGKSYIIDPDGLVVAESNQDNEELIYGTVDLSRENIVNVKRRRTDLYRIAPLENQTP</sequence>
<dbReference type="AlphaFoldDB" id="A0A1F5Y9H6"/>
<dbReference type="PANTHER" id="PTHR23088">
    <property type="entry name" value="NITRILASE-RELATED"/>
    <property type="match status" value="1"/>
</dbReference>
<keyword evidence="2" id="KW-0732">Signal</keyword>
<dbReference type="CDD" id="cd07197">
    <property type="entry name" value="nitrilase"/>
    <property type="match status" value="1"/>
</dbReference>
<dbReference type="PANTHER" id="PTHR23088:SF27">
    <property type="entry name" value="DEAMINATED GLUTATHIONE AMIDASE"/>
    <property type="match status" value="1"/>
</dbReference>
<dbReference type="EMBL" id="MFIV01000249">
    <property type="protein sequence ID" value="OGF96880.1"/>
    <property type="molecule type" value="Genomic_DNA"/>
</dbReference>
<dbReference type="InterPro" id="IPR003010">
    <property type="entry name" value="C-N_Hydrolase"/>
</dbReference>
<feature type="chain" id="PRO_5009522396" description="CN hydrolase domain-containing protein" evidence="2">
    <location>
        <begin position="18"/>
        <end position="286"/>
    </location>
</feature>
<gene>
    <name evidence="4" type="ORF">A2Z86_07955</name>
</gene>
<comment type="similarity">
    <text evidence="1">Belongs to the carbon-nitrogen hydrolase superfamily. NIT1/NIT2 family.</text>
</comment>
<feature type="domain" description="CN hydrolase" evidence="3">
    <location>
        <begin position="24"/>
        <end position="260"/>
    </location>
</feature>
<evidence type="ECO:0000313" key="5">
    <source>
        <dbReference type="Proteomes" id="UP000176992"/>
    </source>
</evidence>
<dbReference type="PROSITE" id="PS50263">
    <property type="entry name" value="CN_HYDROLASE"/>
    <property type="match status" value="1"/>
</dbReference>
<feature type="signal peptide" evidence="2">
    <location>
        <begin position="1"/>
        <end position="17"/>
    </location>
</feature>
<dbReference type="Proteomes" id="UP000176992">
    <property type="component" value="Unassembled WGS sequence"/>
</dbReference>
<dbReference type="InterPro" id="IPR001110">
    <property type="entry name" value="UPF0012_CS"/>
</dbReference>
<dbReference type="Pfam" id="PF00795">
    <property type="entry name" value="CN_hydrolase"/>
    <property type="match status" value="1"/>
</dbReference>
<dbReference type="SUPFAM" id="SSF56317">
    <property type="entry name" value="Carbon-nitrogen hydrolase"/>
    <property type="match status" value="1"/>
</dbReference>
<reference evidence="4 5" key="1">
    <citation type="journal article" date="2016" name="Nat. Commun.">
        <title>Thousands of microbial genomes shed light on interconnected biogeochemical processes in an aquifer system.</title>
        <authorList>
            <person name="Anantharaman K."/>
            <person name="Brown C.T."/>
            <person name="Hug L.A."/>
            <person name="Sharon I."/>
            <person name="Castelle C.J."/>
            <person name="Probst A.J."/>
            <person name="Thomas B.C."/>
            <person name="Singh A."/>
            <person name="Wilkins M.J."/>
            <person name="Karaoz U."/>
            <person name="Brodie E.L."/>
            <person name="Williams K.H."/>
            <person name="Hubbard S.S."/>
            <person name="Banfield J.F."/>
        </authorList>
    </citation>
    <scope>NUCLEOTIDE SEQUENCE [LARGE SCALE GENOMIC DNA]</scope>
</reference>